<dbReference type="GO" id="GO:0003735">
    <property type="term" value="F:structural constituent of ribosome"/>
    <property type="evidence" value="ECO:0007669"/>
    <property type="project" value="InterPro"/>
</dbReference>
<feature type="compositionally biased region" description="Basic residues" evidence="6">
    <location>
        <begin position="1"/>
        <end position="14"/>
    </location>
</feature>
<keyword evidence="2 5" id="KW-0689">Ribosomal protein</keyword>
<dbReference type="HAMAP" id="MF_00532_B">
    <property type="entry name" value="Ribosomal_uS9_B"/>
    <property type="match status" value="1"/>
</dbReference>
<name>A0A2M7QST5_9BACT</name>
<evidence type="ECO:0000256" key="4">
    <source>
        <dbReference type="ARBA" id="ARBA00035259"/>
    </source>
</evidence>
<evidence type="ECO:0000256" key="6">
    <source>
        <dbReference type="SAM" id="MobiDB-lite"/>
    </source>
</evidence>
<dbReference type="Pfam" id="PF00380">
    <property type="entry name" value="Ribosomal_S9"/>
    <property type="match status" value="1"/>
</dbReference>
<dbReference type="AlphaFoldDB" id="A0A2M7QST5"/>
<dbReference type="GO" id="GO:0006412">
    <property type="term" value="P:translation"/>
    <property type="evidence" value="ECO:0007669"/>
    <property type="project" value="UniProtKB-UniRule"/>
</dbReference>
<feature type="compositionally biased region" description="Basic and acidic residues" evidence="6">
    <location>
        <begin position="15"/>
        <end position="24"/>
    </location>
</feature>
<evidence type="ECO:0000256" key="1">
    <source>
        <dbReference type="ARBA" id="ARBA00005251"/>
    </source>
</evidence>
<evidence type="ECO:0000313" key="7">
    <source>
        <dbReference type="EMBL" id="PIY75363.1"/>
    </source>
</evidence>
<dbReference type="GO" id="GO:0003723">
    <property type="term" value="F:RNA binding"/>
    <property type="evidence" value="ECO:0007669"/>
    <property type="project" value="TreeGrafter"/>
</dbReference>
<dbReference type="PANTHER" id="PTHR21569">
    <property type="entry name" value="RIBOSOMAL PROTEIN S9"/>
    <property type="match status" value="1"/>
</dbReference>
<dbReference type="PANTHER" id="PTHR21569:SF1">
    <property type="entry name" value="SMALL RIBOSOMAL SUBUNIT PROTEIN US9M"/>
    <property type="match status" value="1"/>
</dbReference>
<dbReference type="SUPFAM" id="SSF54211">
    <property type="entry name" value="Ribosomal protein S5 domain 2-like"/>
    <property type="match status" value="1"/>
</dbReference>
<sequence length="177" mass="20578">MAPRKKTVKTKKAPAAKEKKEKIEVAEPEKIDAIDKEDKSEKPKKYYEAVGRRKTAIARVRLFTIRPMAEDEGKISVNEKDYKDYFPLMELQQTVEASLRKLKSLNRFEIIAKVKGGGIHAQAEAIRHGIARTLIKFNIDFRKKLKRAGYLKRDPRMKERKKYGLKAARRAPQWAKR</sequence>
<evidence type="ECO:0000256" key="5">
    <source>
        <dbReference type="HAMAP-Rule" id="MF_00532"/>
    </source>
</evidence>
<comment type="similarity">
    <text evidence="1 5">Belongs to the universal ribosomal protein uS9 family.</text>
</comment>
<dbReference type="NCBIfam" id="NF001099">
    <property type="entry name" value="PRK00132.1"/>
    <property type="match status" value="1"/>
</dbReference>
<dbReference type="EMBL" id="PFLK01000007">
    <property type="protein sequence ID" value="PIY75363.1"/>
    <property type="molecule type" value="Genomic_DNA"/>
</dbReference>
<comment type="caution">
    <text evidence="7">The sequence shown here is derived from an EMBL/GenBank/DDBJ whole genome shotgun (WGS) entry which is preliminary data.</text>
</comment>
<dbReference type="InterPro" id="IPR020568">
    <property type="entry name" value="Ribosomal_Su5_D2-typ_SF"/>
</dbReference>
<dbReference type="Gene3D" id="3.30.230.10">
    <property type="match status" value="1"/>
</dbReference>
<evidence type="ECO:0000256" key="3">
    <source>
        <dbReference type="ARBA" id="ARBA00023274"/>
    </source>
</evidence>
<dbReference type="FunFam" id="3.30.230.10:FF:000001">
    <property type="entry name" value="30S ribosomal protein S9"/>
    <property type="match status" value="1"/>
</dbReference>
<dbReference type="GO" id="GO:0022627">
    <property type="term" value="C:cytosolic small ribosomal subunit"/>
    <property type="evidence" value="ECO:0007669"/>
    <property type="project" value="TreeGrafter"/>
</dbReference>
<dbReference type="Proteomes" id="UP000229481">
    <property type="component" value="Unassembled WGS sequence"/>
</dbReference>
<organism evidence="7 8">
    <name type="scientific">Candidatus Portnoybacteria bacterium CG_4_10_14_0_8_um_filter_40_50</name>
    <dbReference type="NCBI Taxonomy" id="1974800"/>
    <lineage>
        <taxon>Bacteria</taxon>
        <taxon>Candidatus Portnoyibacteriota</taxon>
    </lineage>
</organism>
<protein>
    <recommendedName>
        <fullName evidence="4 5">Small ribosomal subunit protein uS9</fullName>
    </recommendedName>
</protein>
<keyword evidence="3 5" id="KW-0687">Ribonucleoprotein</keyword>
<accession>A0A2M7QST5</accession>
<reference evidence="8" key="1">
    <citation type="submission" date="2017-09" db="EMBL/GenBank/DDBJ databases">
        <title>Depth-based differentiation of microbial function through sediment-hosted aquifers and enrichment of novel symbionts in the deep terrestrial subsurface.</title>
        <authorList>
            <person name="Probst A.J."/>
            <person name="Ladd B."/>
            <person name="Jarett J.K."/>
            <person name="Geller-Mcgrath D.E."/>
            <person name="Sieber C.M.K."/>
            <person name="Emerson J.B."/>
            <person name="Anantharaman K."/>
            <person name="Thomas B.C."/>
            <person name="Malmstrom R."/>
            <person name="Stieglmeier M."/>
            <person name="Klingl A."/>
            <person name="Woyke T."/>
            <person name="Ryan C.M."/>
            <person name="Banfield J.F."/>
        </authorList>
    </citation>
    <scope>NUCLEOTIDE SEQUENCE [LARGE SCALE GENOMIC DNA]</scope>
</reference>
<evidence type="ECO:0000256" key="2">
    <source>
        <dbReference type="ARBA" id="ARBA00022980"/>
    </source>
</evidence>
<gene>
    <name evidence="5" type="primary">rpsI</name>
    <name evidence="7" type="ORF">COY85_00285</name>
</gene>
<feature type="region of interest" description="Disordered" evidence="6">
    <location>
        <begin position="1"/>
        <end position="24"/>
    </location>
</feature>
<proteinExistence type="inferred from homology"/>
<evidence type="ECO:0000313" key="8">
    <source>
        <dbReference type="Proteomes" id="UP000229481"/>
    </source>
</evidence>
<dbReference type="InterPro" id="IPR023035">
    <property type="entry name" value="Ribosomal_uS9_bac/plastid"/>
</dbReference>
<dbReference type="InterPro" id="IPR014721">
    <property type="entry name" value="Ribsml_uS5_D2-typ_fold_subgr"/>
</dbReference>
<dbReference type="InterPro" id="IPR000754">
    <property type="entry name" value="Ribosomal_uS9"/>
</dbReference>